<dbReference type="Gene3D" id="3.40.50.1820">
    <property type="entry name" value="alpha/beta hydrolase"/>
    <property type="match status" value="1"/>
</dbReference>
<evidence type="ECO:0000256" key="2">
    <source>
        <dbReference type="SAM" id="SignalP"/>
    </source>
</evidence>
<dbReference type="PROSITE" id="PS51257">
    <property type="entry name" value="PROKAR_LIPOPROTEIN"/>
    <property type="match status" value="1"/>
</dbReference>
<dbReference type="KEGG" id="ttf:THTE_0501"/>
<reference evidence="4 5" key="1">
    <citation type="journal article" name="Front. Microbiol.">
        <title>Sugar Metabolism of the First Thermophilic Planctomycete Thermogutta terrifontis: Comparative Genomic and Transcriptomic Approaches.</title>
        <authorList>
            <person name="Elcheninov A.G."/>
            <person name="Menzel P."/>
            <person name="Gudbergsdottir S.R."/>
            <person name="Slesarev A.I."/>
            <person name="Kadnikov V.V."/>
            <person name="Krogh A."/>
            <person name="Bonch-Osmolovskaya E.A."/>
            <person name="Peng X."/>
            <person name="Kublanov I.V."/>
        </authorList>
    </citation>
    <scope>NUCLEOTIDE SEQUENCE [LARGE SCALE GENOMIC DNA]</scope>
    <source>
        <strain evidence="4 5">R1</strain>
    </source>
</reference>
<dbReference type="SUPFAM" id="SSF53474">
    <property type="entry name" value="alpha/beta-Hydrolases"/>
    <property type="match status" value="1"/>
</dbReference>
<dbReference type="Proteomes" id="UP000215086">
    <property type="component" value="Chromosome"/>
</dbReference>
<dbReference type="OrthoDB" id="265201at2"/>
<evidence type="ECO:0000259" key="3">
    <source>
        <dbReference type="Pfam" id="PF20434"/>
    </source>
</evidence>
<dbReference type="EMBL" id="CP018477">
    <property type="protein sequence ID" value="ASV73103.1"/>
    <property type="molecule type" value="Genomic_DNA"/>
</dbReference>
<feature type="signal peptide" evidence="2">
    <location>
        <begin position="1"/>
        <end position="20"/>
    </location>
</feature>
<sequence>MTGRHAVLAMAIGALFFACAAPLPAHAEQGVTVKTDIVYKTVDGQDLMLDAYLPTNAGTCPGVVLIHGGAWRAGDKSSYRAWGIAYAQLGVAAFSINYRLSQVAKYPAAVEDCLDAIRWLRSHAEEFHLDRDRLGVEGGSAGGHLALMVAFMEPDSSAVDSHGQPLKNWVRCAVSFAGPTDLSDAESIEASTEKQSLVAFLGCTLRECPERHREASPITYVSPDDPPVLLVHGTADRVVPFKQAQLLEKALKNAGVPVEVLALEGCGHDFGCLDREGRNKLLEKTRRFMLHHLGVE</sequence>
<evidence type="ECO:0000313" key="4">
    <source>
        <dbReference type="EMBL" id="ASV73103.1"/>
    </source>
</evidence>
<name>A0A286RAW4_9BACT</name>
<dbReference type="InterPro" id="IPR049492">
    <property type="entry name" value="BD-FAE-like_dom"/>
</dbReference>
<accession>A0A286RAW4</accession>
<protein>
    <submittedName>
        <fullName evidence="4">Putative lipase</fullName>
    </submittedName>
</protein>
<feature type="chain" id="PRO_5012764225" evidence="2">
    <location>
        <begin position="21"/>
        <end position="296"/>
    </location>
</feature>
<dbReference type="InterPro" id="IPR029058">
    <property type="entry name" value="AB_hydrolase_fold"/>
</dbReference>
<proteinExistence type="predicted"/>
<organism evidence="4 5">
    <name type="scientific">Thermogutta terrifontis</name>
    <dbReference type="NCBI Taxonomy" id="1331910"/>
    <lineage>
        <taxon>Bacteria</taxon>
        <taxon>Pseudomonadati</taxon>
        <taxon>Planctomycetota</taxon>
        <taxon>Planctomycetia</taxon>
        <taxon>Pirellulales</taxon>
        <taxon>Thermoguttaceae</taxon>
        <taxon>Thermogutta</taxon>
    </lineage>
</organism>
<keyword evidence="2" id="KW-0732">Signal</keyword>
<gene>
    <name evidence="4" type="ORF">THTE_0501</name>
</gene>
<dbReference type="InterPro" id="IPR050300">
    <property type="entry name" value="GDXG_lipolytic_enzyme"/>
</dbReference>
<dbReference type="PANTHER" id="PTHR48081">
    <property type="entry name" value="AB HYDROLASE SUPERFAMILY PROTEIN C4A8.06C"/>
    <property type="match status" value="1"/>
</dbReference>
<keyword evidence="5" id="KW-1185">Reference proteome</keyword>
<dbReference type="Pfam" id="PF20434">
    <property type="entry name" value="BD-FAE"/>
    <property type="match status" value="1"/>
</dbReference>
<evidence type="ECO:0000313" key="5">
    <source>
        <dbReference type="Proteomes" id="UP000215086"/>
    </source>
</evidence>
<dbReference type="RefSeq" id="WP_157731618.1">
    <property type="nucleotide sequence ID" value="NZ_CP018477.1"/>
</dbReference>
<dbReference type="PANTHER" id="PTHR48081:SF13">
    <property type="entry name" value="ALPHA_BETA HYDROLASE"/>
    <property type="match status" value="1"/>
</dbReference>
<dbReference type="AlphaFoldDB" id="A0A286RAW4"/>
<feature type="domain" description="BD-FAE-like" evidence="3">
    <location>
        <begin position="49"/>
        <end position="251"/>
    </location>
</feature>
<evidence type="ECO:0000256" key="1">
    <source>
        <dbReference type="ARBA" id="ARBA00022801"/>
    </source>
</evidence>
<dbReference type="GO" id="GO:0016787">
    <property type="term" value="F:hydrolase activity"/>
    <property type="evidence" value="ECO:0007669"/>
    <property type="project" value="UniProtKB-KW"/>
</dbReference>
<keyword evidence="1" id="KW-0378">Hydrolase</keyword>